<proteinExistence type="predicted"/>
<reference evidence="2 3" key="1">
    <citation type="submission" date="2018-08" db="EMBL/GenBank/DDBJ databases">
        <title>Genome and evolution of the arbuscular mycorrhizal fungus Diversispora epigaea (formerly Glomus versiforme) and its bacterial endosymbionts.</title>
        <authorList>
            <person name="Sun X."/>
            <person name="Fei Z."/>
            <person name="Harrison M."/>
        </authorList>
    </citation>
    <scope>NUCLEOTIDE SEQUENCE [LARGE SCALE GENOMIC DNA]</scope>
    <source>
        <strain evidence="2 3">IT104</strain>
    </source>
</reference>
<organism evidence="2 3">
    <name type="scientific">Diversispora epigaea</name>
    <dbReference type="NCBI Taxonomy" id="1348612"/>
    <lineage>
        <taxon>Eukaryota</taxon>
        <taxon>Fungi</taxon>
        <taxon>Fungi incertae sedis</taxon>
        <taxon>Mucoromycota</taxon>
        <taxon>Glomeromycotina</taxon>
        <taxon>Glomeromycetes</taxon>
        <taxon>Diversisporales</taxon>
        <taxon>Diversisporaceae</taxon>
        <taxon>Diversispora</taxon>
    </lineage>
</organism>
<name>A0A397IN40_9GLOM</name>
<protein>
    <submittedName>
        <fullName evidence="2">Uncharacterized protein</fullName>
    </submittedName>
</protein>
<dbReference type="Proteomes" id="UP000266861">
    <property type="component" value="Unassembled WGS sequence"/>
</dbReference>
<feature type="compositionally biased region" description="Low complexity" evidence="1">
    <location>
        <begin position="93"/>
        <end position="103"/>
    </location>
</feature>
<evidence type="ECO:0000313" key="3">
    <source>
        <dbReference type="Proteomes" id="UP000266861"/>
    </source>
</evidence>
<evidence type="ECO:0000313" key="2">
    <source>
        <dbReference type="EMBL" id="RHZ76252.1"/>
    </source>
</evidence>
<comment type="caution">
    <text evidence="2">The sequence shown here is derived from an EMBL/GenBank/DDBJ whole genome shotgun (WGS) entry which is preliminary data.</text>
</comment>
<feature type="region of interest" description="Disordered" evidence="1">
    <location>
        <begin position="54"/>
        <end position="105"/>
    </location>
</feature>
<dbReference type="OrthoDB" id="2410536at2759"/>
<evidence type="ECO:0000256" key="1">
    <source>
        <dbReference type="SAM" id="MobiDB-lite"/>
    </source>
</evidence>
<gene>
    <name evidence="2" type="ORF">Glove_199g118</name>
</gene>
<accession>A0A397IN40</accession>
<keyword evidence="3" id="KW-1185">Reference proteome</keyword>
<dbReference type="AlphaFoldDB" id="A0A397IN40"/>
<sequence length="136" mass="15596">MRDFHINEHRVDDIWEDRERQQQIIQSTISTEILPISVISPEHSNQIKNEVLLQSKPLGDSPNHSSPNLYLKSTIPSNTEIKKRSSKSRSKSIRISNPISNNSTKTISSENLDALYEKDARRDEKNITNMTRLLGT</sequence>
<dbReference type="EMBL" id="PQFF01000187">
    <property type="protein sequence ID" value="RHZ76252.1"/>
    <property type="molecule type" value="Genomic_DNA"/>
</dbReference>